<dbReference type="PANTHER" id="PTHR24252">
    <property type="entry name" value="ACROSIN-RELATED"/>
    <property type="match status" value="1"/>
</dbReference>
<evidence type="ECO:0000313" key="9">
    <source>
        <dbReference type="Proteomes" id="UP001164746"/>
    </source>
</evidence>
<dbReference type="InterPro" id="IPR002172">
    <property type="entry name" value="LDrepeatLR_classA_rpt"/>
</dbReference>
<evidence type="ECO:0000256" key="2">
    <source>
        <dbReference type="ARBA" id="ARBA00023157"/>
    </source>
</evidence>
<dbReference type="PANTHER" id="PTHR24252:SF7">
    <property type="entry name" value="HYALIN"/>
    <property type="match status" value="1"/>
</dbReference>
<dbReference type="InterPro" id="IPR009003">
    <property type="entry name" value="Peptidase_S1_PA"/>
</dbReference>
<dbReference type="InterPro" id="IPR033116">
    <property type="entry name" value="TRYPSIN_SER"/>
</dbReference>
<dbReference type="CDD" id="cd00190">
    <property type="entry name" value="Tryp_SPc"/>
    <property type="match status" value="1"/>
</dbReference>
<gene>
    <name evidence="8" type="ORF">MAR_028537</name>
</gene>
<dbReference type="SUPFAM" id="SSF57424">
    <property type="entry name" value="LDL receptor-like module"/>
    <property type="match status" value="1"/>
</dbReference>
<dbReference type="PROSITE" id="PS00135">
    <property type="entry name" value="TRYPSIN_SER"/>
    <property type="match status" value="1"/>
</dbReference>
<feature type="non-terminal residue" evidence="8">
    <location>
        <position position="714"/>
    </location>
</feature>
<comment type="subcellular location">
    <subcellularLocation>
        <location evidence="1">Cell membrane</location>
        <topology evidence="1">Single-pass membrane protein</topology>
    </subcellularLocation>
</comment>
<dbReference type="Gene3D" id="1.10.2000.10">
    <property type="entry name" value="Frizzled cysteine-rich domain"/>
    <property type="match status" value="2"/>
</dbReference>
<feature type="disulfide bond" evidence="4">
    <location>
        <begin position="353"/>
        <end position="371"/>
    </location>
</feature>
<reference evidence="8" key="1">
    <citation type="submission" date="2022-11" db="EMBL/GenBank/DDBJ databases">
        <title>Centuries of genome instability and evolution in soft-shell clam transmissible cancer (bioRxiv).</title>
        <authorList>
            <person name="Hart S.F.M."/>
            <person name="Yonemitsu M.A."/>
            <person name="Giersch R.M."/>
            <person name="Beal B.F."/>
            <person name="Arriagada G."/>
            <person name="Davis B.W."/>
            <person name="Ostrander E.A."/>
            <person name="Goff S.P."/>
            <person name="Metzger M.J."/>
        </authorList>
    </citation>
    <scope>NUCLEOTIDE SEQUENCE</scope>
    <source>
        <strain evidence="8">MELC-2E11</strain>
        <tissue evidence="8">Siphon/mantle</tissue>
    </source>
</reference>
<organism evidence="8 9">
    <name type="scientific">Mya arenaria</name>
    <name type="common">Soft-shell clam</name>
    <dbReference type="NCBI Taxonomy" id="6604"/>
    <lineage>
        <taxon>Eukaryota</taxon>
        <taxon>Metazoa</taxon>
        <taxon>Spiralia</taxon>
        <taxon>Lophotrochozoa</taxon>
        <taxon>Mollusca</taxon>
        <taxon>Bivalvia</taxon>
        <taxon>Autobranchia</taxon>
        <taxon>Heteroconchia</taxon>
        <taxon>Euheterodonta</taxon>
        <taxon>Imparidentia</taxon>
        <taxon>Neoheterodontei</taxon>
        <taxon>Myida</taxon>
        <taxon>Myoidea</taxon>
        <taxon>Myidae</taxon>
        <taxon>Mya</taxon>
    </lineage>
</organism>
<dbReference type="Pfam" id="PF01392">
    <property type="entry name" value="Fz"/>
    <property type="match status" value="2"/>
</dbReference>
<feature type="disulfide bond" evidence="4">
    <location>
        <begin position="346"/>
        <end position="358"/>
    </location>
</feature>
<evidence type="ECO:0000259" key="6">
    <source>
        <dbReference type="PROSITE" id="PS50038"/>
    </source>
</evidence>
<dbReference type="SUPFAM" id="SSF50494">
    <property type="entry name" value="Trypsin-like serine proteases"/>
    <property type="match status" value="1"/>
</dbReference>
<dbReference type="SMART" id="SM00063">
    <property type="entry name" value="FRI"/>
    <property type="match status" value="2"/>
</dbReference>
<feature type="domain" description="FZ" evidence="6">
    <location>
        <begin position="94"/>
        <end position="208"/>
    </location>
</feature>
<dbReference type="PROSITE" id="PS50240">
    <property type="entry name" value="TRYPSIN_DOM"/>
    <property type="match status" value="1"/>
</dbReference>
<feature type="domain" description="FZ" evidence="6">
    <location>
        <begin position="210"/>
        <end position="334"/>
    </location>
</feature>
<keyword evidence="2 4" id="KW-1015">Disulfide bond</keyword>
<dbReference type="InterPro" id="IPR043504">
    <property type="entry name" value="Peptidase_S1_PA_chymotrypsin"/>
</dbReference>
<feature type="domain" description="Peptidase S1" evidence="7">
    <location>
        <begin position="489"/>
        <end position="710"/>
    </location>
</feature>
<evidence type="ECO:0000256" key="1">
    <source>
        <dbReference type="ARBA" id="ARBA00004162"/>
    </source>
</evidence>
<dbReference type="InterPro" id="IPR020067">
    <property type="entry name" value="Frizzled_dom"/>
</dbReference>
<dbReference type="CDD" id="cd00112">
    <property type="entry name" value="LDLa"/>
    <property type="match status" value="1"/>
</dbReference>
<dbReference type="InterPro" id="IPR036055">
    <property type="entry name" value="LDL_receptor-like_sf"/>
</dbReference>
<dbReference type="InterPro" id="IPR001314">
    <property type="entry name" value="Peptidase_S1A"/>
</dbReference>
<dbReference type="SMART" id="SM00020">
    <property type="entry name" value="Tryp_SPc"/>
    <property type="match status" value="1"/>
</dbReference>
<dbReference type="InterPro" id="IPR036790">
    <property type="entry name" value="Frizzled_dom_sf"/>
</dbReference>
<dbReference type="SMART" id="SM00192">
    <property type="entry name" value="LDLa"/>
    <property type="match status" value="1"/>
</dbReference>
<feature type="region of interest" description="Disordered" evidence="5">
    <location>
        <begin position="1"/>
        <end position="21"/>
    </location>
</feature>
<sequence>ATAVPEEGRRSPRSRPPTKFRTERVEGRVRIIQGPFSSYQPQYSNKSSTSFQLFSSSFTYQLIRDGLEDSLYQIDTSSIVIQPKDPSLSVIPTSEPGVCVAIKSQHCAGVVDWSSTTLPNILGHRGPAEVAEAEVAHEELFYNSCGRDFWCSAFYPRCWRGAAVPPCRSYCETVYQSCRDTYQGVNIDVLLVCASLPESSDPNVCQKDPFEHGKCMSKGLEDKCKAFGYSEMAFPNFAGQRNRFAALDLMMLIEGINNATHCYKYSVMFACYTMMPKCSGRPFPNHAIPPCRSLCNAYKSRCSIFLDIFFNPWPENLFCDSFPDSSDKSVCLGFNAAHEPPTIEECPAAESRCDNTTCFPPSWRCDGFQDCLDGTDEAAIQTEMPLRKCVALGDEGDSAGVVNVYSKKAQWGHVCKDTTPDPTMETGVPSPTSGNLFSVTTLRNGSDPQYLASRLEPVPSCPGGIVVRVTCGNPVCGLRPAFIPLPTRIVGGDVANPNAWPWHVSVFGGTDQKRRDVSNLLLRAGQPRRDTFSAYTQELYPAELILHPGYNPHTVANDIALIRLHNHIRFNDHVRPTCLPSSERKLPIGTRCTVLGWGKQGDTAPNYERQIRQVNLEVTDWHSCKAAIEGAKIKVPYQLTDQMFCAGGGIGHDSCSGDSGGPFMCPLDRTNDTWYVAGIVSWGVACAYPNVPGVYTNVPGYLDWIRNMTGLDYL</sequence>
<keyword evidence="9" id="KW-1185">Reference proteome</keyword>
<name>A0ABY7DDY4_MYAAR</name>
<evidence type="ECO:0000256" key="3">
    <source>
        <dbReference type="PROSITE-ProRule" id="PRU00090"/>
    </source>
</evidence>
<dbReference type="Pfam" id="PF00089">
    <property type="entry name" value="Trypsin"/>
    <property type="match status" value="1"/>
</dbReference>
<dbReference type="EMBL" id="CP111013">
    <property type="protein sequence ID" value="WAQ95847.1"/>
    <property type="molecule type" value="Genomic_DNA"/>
</dbReference>
<evidence type="ECO:0000313" key="8">
    <source>
        <dbReference type="EMBL" id="WAQ95847.1"/>
    </source>
</evidence>
<protein>
    <submittedName>
        <fullName evidence="8">CORIN-like protein</fullName>
    </submittedName>
</protein>
<dbReference type="InterPro" id="IPR001254">
    <property type="entry name" value="Trypsin_dom"/>
</dbReference>
<feature type="compositionally biased region" description="Basic and acidic residues" evidence="5">
    <location>
        <begin position="1"/>
        <end position="10"/>
    </location>
</feature>
<dbReference type="Gene3D" id="2.40.10.10">
    <property type="entry name" value="Trypsin-like serine proteases"/>
    <property type="match status" value="1"/>
</dbReference>
<evidence type="ECO:0000256" key="5">
    <source>
        <dbReference type="SAM" id="MobiDB-lite"/>
    </source>
</evidence>
<comment type="caution">
    <text evidence="4">Lacks conserved residue(s) required for the propagation of feature annotation.</text>
</comment>
<proteinExistence type="predicted"/>
<dbReference type="Proteomes" id="UP001164746">
    <property type="component" value="Chromosome 2"/>
</dbReference>
<accession>A0ABY7DDY4</accession>
<dbReference type="PROSITE" id="PS50038">
    <property type="entry name" value="FZ"/>
    <property type="match status" value="2"/>
</dbReference>
<dbReference type="PROSITE" id="PS50068">
    <property type="entry name" value="LDLRA_2"/>
    <property type="match status" value="1"/>
</dbReference>
<dbReference type="PRINTS" id="PR00722">
    <property type="entry name" value="CHYMOTRYPSIN"/>
</dbReference>
<dbReference type="CDD" id="cd07066">
    <property type="entry name" value="CRD_FZ"/>
    <property type="match status" value="2"/>
</dbReference>
<dbReference type="Gene3D" id="4.10.400.10">
    <property type="entry name" value="Low-density Lipoprotein Receptor"/>
    <property type="match status" value="1"/>
</dbReference>
<dbReference type="Pfam" id="PF00057">
    <property type="entry name" value="Ldl_recept_a"/>
    <property type="match status" value="1"/>
</dbReference>
<evidence type="ECO:0000259" key="7">
    <source>
        <dbReference type="PROSITE" id="PS50240"/>
    </source>
</evidence>
<evidence type="ECO:0000256" key="4">
    <source>
        <dbReference type="PROSITE-ProRule" id="PRU00124"/>
    </source>
</evidence>
<feature type="disulfide bond" evidence="3">
    <location>
        <begin position="295"/>
        <end position="319"/>
    </location>
</feature>
<dbReference type="SUPFAM" id="SSF63501">
    <property type="entry name" value="Frizzled cysteine-rich domain"/>
    <property type="match status" value="2"/>
</dbReference>